<dbReference type="EMBL" id="JACIIX010000004">
    <property type="protein sequence ID" value="MBB6210051.1"/>
    <property type="molecule type" value="Genomic_DNA"/>
</dbReference>
<keyword evidence="3" id="KW-1185">Reference proteome</keyword>
<evidence type="ECO:0000256" key="1">
    <source>
        <dbReference type="SAM" id="Phobius"/>
    </source>
</evidence>
<reference evidence="2 3" key="1">
    <citation type="submission" date="2020-08" db="EMBL/GenBank/DDBJ databases">
        <title>Genomic Encyclopedia of Type Strains, Phase IV (KMG-IV): sequencing the most valuable type-strain genomes for metagenomic binning, comparative biology and taxonomic classification.</title>
        <authorList>
            <person name="Goeker M."/>
        </authorList>
    </citation>
    <scope>NUCLEOTIDE SEQUENCE [LARGE SCALE GENOMIC DNA]</scope>
    <source>
        <strain evidence="2 3">DSM 11590</strain>
    </source>
</reference>
<dbReference type="Proteomes" id="UP000544872">
    <property type="component" value="Unassembled WGS sequence"/>
</dbReference>
<keyword evidence="1" id="KW-0812">Transmembrane</keyword>
<evidence type="ECO:0000313" key="2">
    <source>
        <dbReference type="EMBL" id="MBB6210051.1"/>
    </source>
</evidence>
<feature type="transmembrane region" description="Helical" evidence="1">
    <location>
        <begin position="12"/>
        <end position="35"/>
    </location>
</feature>
<evidence type="ECO:0000313" key="3">
    <source>
        <dbReference type="Proteomes" id="UP000544872"/>
    </source>
</evidence>
<dbReference type="AlphaFoldDB" id="A0A7W9ZEL2"/>
<keyword evidence="1" id="KW-0472">Membrane</keyword>
<accession>A0A7W9ZEL2</accession>
<protein>
    <submittedName>
        <fullName evidence="2">Uncharacterized protein</fullName>
    </submittedName>
</protein>
<proteinExistence type="predicted"/>
<comment type="caution">
    <text evidence="2">The sequence shown here is derived from an EMBL/GenBank/DDBJ whole genome shotgun (WGS) entry which is preliminary data.</text>
</comment>
<gene>
    <name evidence="2" type="ORF">FHS48_001461</name>
</gene>
<organism evidence="2 3">
    <name type="scientific">Novispirillum itersonii</name>
    <name type="common">Aquaspirillum itersonii</name>
    <dbReference type="NCBI Taxonomy" id="189"/>
    <lineage>
        <taxon>Bacteria</taxon>
        <taxon>Pseudomonadati</taxon>
        <taxon>Pseudomonadota</taxon>
        <taxon>Alphaproteobacteria</taxon>
        <taxon>Rhodospirillales</taxon>
        <taxon>Novispirillaceae</taxon>
        <taxon>Novispirillum</taxon>
    </lineage>
</organism>
<sequence length="62" mass="7233">MMVPTGLMATNLTIEAPVIEFLVFALLLTVPFDLLRKRFLRRQRRLDEAFNRARFLGIGRAR</sequence>
<name>A0A7W9ZEL2_NOVIT</name>
<dbReference type="RefSeq" id="WP_184262844.1">
    <property type="nucleotide sequence ID" value="NZ_JACIIX010000004.1"/>
</dbReference>
<keyword evidence="1" id="KW-1133">Transmembrane helix</keyword>